<dbReference type="GO" id="GO:0071513">
    <property type="term" value="C:phosphopantothenoylcysteine decarboxylase complex"/>
    <property type="evidence" value="ECO:0007669"/>
    <property type="project" value="TreeGrafter"/>
</dbReference>
<proteinExistence type="predicted"/>
<dbReference type="SUPFAM" id="SSF52507">
    <property type="entry name" value="Homo-oligomeric flavin-containing Cys decarboxylases, HFCD"/>
    <property type="match status" value="1"/>
</dbReference>
<evidence type="ECO:0000313" key="2">
    <source>
        <dbReference type="EMBL" id="NZA38632.1"/>
    </source>
</evidence>
<dbReference type="Pfam" id="PF02441">
    <property type="entry name" value="Flavoprotein"/>
    <property type="match status" value="1"/>
</dbReference>
<dbReference type="Gene3D" id="3.40.50.1950">
    <property type="entry name" value="Flavin prenyltransferase-like"/>
    <property type="match status" value="1"/>
</dbReference>
<dbReference type="InterPro" id="IPR003382">
    <property type="entry name" value="Flavoprotein"/>
</dbReference>
<organism evidence="2 3">
    <name type="scientific">Eubacterium callanderi</name>
    <dbReference type="NCBI Taxonomy" id="53442"/>
    <lineage>
        <taxon>Bacteria</taxon>
        <taxon>Bacillati</taxon>
        <taxon>Bacillota</taxon>
        <taxon>Clostridia</taxon>
        <taxon>Eubacteriales</taxon>
        <taxon>Eubacteriaceae</taxon>
        <taxon>Eubacterium</taxon>
    </lineage>
</organism>
<dbReference type="Proteomes" id="UP000586254">
    <property type="component" value="Unassembled WGS sequence"/>
</dbReference>
<dbReference type="GO" id="GO:0004633">
    <property type="term" value="F:phosphopantothenoylcysteine decarboxylase activity"/>
    <property type="evidence" value="ECO:0007669"/>
    <property type="project" value="TreeGrafter"/>
</dbReference>
<protein>
    <submittedName>
        <fullName evidence="2">Flavoprotein</fullName>
    </submittedName>
</protein>
<accession>A0A853JQ21</accession>
<evidence type="ECO:0000313" key="3">
    <source>
        <dbReference type="Proteomes" id="UP000586254"/>
    </source>
</evidence>
<dbReference type="PANTHER" id="PTHR14359">
    <property type="entry name" value="HOMO-OLIGOMERIC FLAVIN CONTAINING CYS DECARBOXYLASE FAMILY"/>
    <property type="match status" value="1"/>
</dbReference>
<evidence type="ECO:0000259" key="1">
    <source>
        <dbReference type="Pfam" id="PF02441"/>
    </source>
</evidence>
<dbReference type="InterPro" id="IPR036551">
    <property type="entry name" value="Flavin_trans-like"/>
</dbReference>
<comment type="caution">
    <text evidence="2">The sequence shown here is derived from an EMBL/GenBank/DDBJ whole genome shotgun (WGS) entry which is preliminary data.</text>
</comment>
<dbReference type="GO" id="GO:0010181">
    <property type="term" value="F:FMN binding"/>
    <property type="evidence" value="ECO:0007669"/>
    <property type="project" value="TreeGrafter"/>
</dbReference>
<dbReference type="AlphaFoldDB" id="A0A853JQ21"/>
<dbReference type="GO" id="GO:0015937">
    <property type="term" value="P:coenzyme A biosynthetic process"/>
    <property type="evidence" value="ECO:0007669"/>
    <property type="project" value="TreeGrafter"/>
</dbReference>
<gene>
    <name evidence="2" type="ORF">H0N91_10945</name>
</gene>
<sequence>MFTGEMKMLIGKNITIGITACTPVDQIPGLIRMLRNEKAEVKVILTPNALNFITPLPLRRASGNPIEIDQFEEPKVWDPGHKTSDQSDLLLIAPASANTIGKAANGIADNLLTTTILSTTAPIVFANNINPMMYSKPSVQRNIQTLKEDGCIFVENGKGRAPNRMPSNEQIFQTIIKALEKMTEV</sequence>
<name>A0A853JQ21_9FIRM</name>
<dbReference type="PANTHER" id="PTHR14359:SF6">
    <property type="entry name" value="PHOSPHOPANTOTHENOYLCYSTEINE DECARBOXYLASE"/>
    <property type="match status" value="1"/>
</dbReference>
<feature type="domain" description="Flavoprotein" evidence="1">
    <location>
        <begin position="12"/>
        <end position="178"/>
    </location>
</feature>
<reference evidence="2 3" key="1">
    <citation type="submission" date="2020-07" db="EMBL/GenBank/DDBJ databases">
        <title>Organ Donor 1.</title>
        <authorList>
            <person name="Marsh A.J."/>
            <person name="Azcarate-Peril M.A."/>
        </authorList>
    </citation>
    <scope>NUCLEOTIDE SEQUENCE [LARGE SCALE GENOMIC DNA]</scope>
    <source>
        <strain evidence="2 3">AMC0717</strain>
    </source>
</reference>
<dbReference type="EMBL" id="JACCKS010000011">
    <property type="protein sequence ID" value="NZA38632.1"/>
    <property type="molecule type" value="Genomic_DNA"/>
</dbReference>